<proteinExistence type="inferred from homology"/>
<evidence type="ECO:0000313" key="7">
    <source>
        <dbReference type="Proteomes" id="UP000502179"/>
    </source>
</evidence>
<evidence type="ECO:0000256" key="4">
    <source>
        <dbReference type="RuleBase" id="RU003456"/>
    </source>
</evidence>
<comment type="function">
    <text evidence="3">NDH-1 shuttles electrons from NADH, via FMN and iron-sulfur (Fe-S) centers, to quinones in the respiratory chain. The immediate electron acceptor for the enzyme in this species is believed to be ubiquinone. Couples the redox reaction to proton translocation (for every two electrons transferred, four hydrogen ions are translocated across the cytoplasmic membrane), and thus conserves the redox energy in a proton gradient.</text>
</comment>
<dbReference type="InterPro" id="IPR001268">
    <property type="entry name" value="NADH_UbQ_OxRdtase_30kDa_su"/>
</dbReference>
<keyword evidence="3 4" id="KW-0520">NAD</keyword>
<keyword evidence="3 5" id="KW-0874">Quinone</keyword>
<evidence type="ECO:0000256" key="5">
    <source>
        <dbReference type="RuleBase" id="RU003582"/>
    </source>
</evidence>
<dbReference type="PANTHER" id="PTHR10884:SF14">
    <property type="entry name" value="NADH DEHYDROGENASE [UBIQUINONE] IRON-SULFUR PROTEIN 3, MITOCHONDRIAL"/>
    <property type="match status" value="1"/>
</dbReference>
<keyword evidence="3" id="KW-1003">Cell membrane</keyword>
<protein>
    <recommendedName>
        <fullName evidence="3">NADH-quinone oxidoreductase subunit C</fullName>
        <ecNumber evidence="3">7.1.1.-</ecNumber>
    </recommendedName>
    <alternativeName>
        <fullName evidence="3">NADH dehydrogenase I subunit C</fullName>
    </alternativeName>
    <alternativeName>
        <fullName evidence="3">NDH-1 subunit C</fullName>
    </alternativeName>
</protein>
<dbReference type="NCBIfam" id="TIGR01961">
    <property type="entry name" value="NuoC_fam"/>
    <property type="match status" value="1"/>
</dbReference>
<dbReference type="HAMAP" id="MF_01357">
    <property type="entry name" value="NDH1_NuoC"/>
    <property type="match status" value="1"/>
</dbReference>
<name>A0A6G7PXS5_9BACT</name>
<comment type="subcellular location">
    <subcellularLocation>
        <location evidence="3">Cell membrane</location>
        <topology evidence="3">Peripheral membrane protein</topology>
        <orientation evidence="3">Cytoplasmic side</orientation>
    </subcellularLocation>
</comment>
<dbReference type="EMBL" id="CP048877">
    <property type="protein sequence ID" value="QIJ72387.1"/>
    <property type="molecule type" value="Genomic_DNA"/>
</dbReference>
<keyword evidence="3" id="KW-0472">Membrane</keyword>
<accession>A0A6G7PXS5</accession>
<evidence type="ECO:0000256" key="1">
    <source>
        <dbReference type="ARBA" id="ARBA00007569"/>
    </source>
</evidence>
<dbReference type="EC" id="7.1.1.-" evidence="3"/>
<dbReference type="GO" id="GO:0008137">
    <property type="term" value="F:NADH dehydrogenase (ubiquinone) activity"/>
    <property type="evidence" value="ECO:0007669"/>
    <property type="project" value="InterPro"/>
</dbReference>
<dbReference type="GO" id="GO:0050136">
    <property type="term" value="F:NADH dehydrogenase (quinone) (non-electrogenic) activity"/>
    <property type="evidence" value="ECO:0007669"/>
    <property type="project" value="UniProtKB-UniRule"/>
</dbReference>
<keyword evidence="3" id="KW-0830">Ubiquinone</keyword>
<dbReference type="InterPro" id="IPR020396">
    <property type="entry name" value="NADH_UbQ_OxRdtase_CS"/>
</dbReference>
<dbReference type="GO" id="GO:0005886">
    <property type="term" value="C:plasma membrane"/>
    <property type="evidence" value="ECO:0007669"/>
    <property type="project" value="UniProtKB-SubCell"/>
</dbReference>
<dbReference type="InterPro" id="IPR037232">
    <property type="entry name" value="NADH_quin_OxRdtase_su_C/D-like"/>
</dbReference>
<dbReference type="AlphaFoldDB" id="A0A6G7PXS5"/>
<keyword evidence="3 4" id="KW-1278">Translocase</keyword>
<evidence type="ECO:0000256" key="3">
    <source>
        <dbReference type="HAMAP-Rule" id="MF_01357"/>
    </source>
</evidence>
<sequence length="183" mass="22049">MKAVEHLKERFPEDLIAVSRFRGEVTACIRRERLYEILEYLKNDPELLFDHLVDLCGVDWLGKKTPRFEVVYHLYSIRYRQFLRLKVPVPEEDPTLASVVSLWKTANWFERECYEMFGIVFKGHPDLRRLLTPEDWDGYPLRKDYPLFLSPENEWPGYRELVEKARELSRYDWYPKLASNEDS</sequence>
<comment type="similarity">
    <text evidence="1 3 4">Belongs to the complex I 30 kDa subunit family.</text>
</comment>
<gene>
    <name evidence="3" type="primary">nuoC</name>
    <name evidence="6" type="ORF">G4V39_08940</name>
</gene>
<comment type="subunit">
    <text evidence="3">NDH-1 is composed of 14 different subunits. Subunits NuoB, C, D, E, F, and G constitute the peripheral sector of the complex.</text>
</comment>
<evidence type="ECO:0000313" key="6">
    <source>
        <dbReference type="EMBL" id="QIJ72387.1"/>
    </source>
</evidence>
<organism evidence="6 7">
    <name type="scientific">Thermosulfuriphilus ammonigenes</name>
    <dbReference type="NCBI Taxonomy" id="1936021"/>
    <lineage>
        <taxon>Bacteria</taxon>
        <taxon>Pseudomonadati</taxon>
        <taxon>Thermodesulfobacteriota</taxon>
        <taxon>Thermodesulfobacteria</taxon>
        <taxon>Thermodesulfobacteriales</taxon>
        <taxon>Thermodesulfobacteriaceae</taxon>
        <taxon>Thermosulfuriphilus</taxon>
    </lineage>
</organism>
<dbReference type="RefSeq" id="WP_166032604.1">
    <property type="nucleotide sequence ID" value="NZ_CP048877.1"/>
</dbReference>
<reference evidence="6 7" key="1">
    <citation type="submission" date="2020-02" db="EMBL/GenBank/DDBJ databases">
        <title>Genome analysis of Thermosulfuriphilus ammonigenes ST65T, an anaerobic thermophilic chemolithoautotrophic bacterium isolated from a deep-sea hydrothermal vent.</title>
        <authorList>
            <person name="Slobodkina G."/>
            <person name="Allioux M."/>
            <person name="Merkel A."/>
            <person name="Alain K."/>
            <person name="Jebbar M."/>
            <person name="Slobodkin A."/>
        </authorList>
    </citation>
    <scope>NUCLEOTIDE SEQUENCE [LARGE SCALE GENOMIC DNA]</scope>
    <source>
        <strain evidence="6 7">ST65</strain>
    </source>
</reference>
<dbReference type="PROSITE" id="PS00542">
    <property type="entry name" value="COMPLEX1_30K"/>
    <property type="match status" value="1"/>
</dbReference>
<dbReference type="InterPro" id="IPR010218">
    <property type="entry name" value="NADH_DH_suC"/>
</dbReference>
<dbReference type="SUPFAM" id="SSF143243">
    <property type="entry name" value="Nqo5-like"/>
    <property type="match status" value="1"/>
</dbReference>
<dbReference type="PANTHER" id="PTHR10884">
    <property type="entry name" value="NADH DEHYDROGENASE UBIQUINONE IRON-SULFUR PROTEIN 3"/>
    <property type="match status" value="1"/>
</dbReference>
<evidence type="ECO:0000256" key="2">
    <source>
        <dbReference type="ARBA" id="ARBA00022448"/>
    </source>
</evidence>
<dbReference type="Proteomes" id="UP000502179">
    <property type="component" value="Chromosome"/>
</dbReference>
<dbReference type="Gene3D" id="3.30.460.80">
    <property type="entry name" value="NADH:ubiquinone oxidoreductase, 30kDa subunit"/>
    <property type="match status" value="1"/>
</dbReference>
<dbReference type="Pfam" id="PF00329">
    <property type="entry name" value="Complex1_30kDa"/>
    <property type="match status" value="1"/>
</dbReference>
<comment type="catalytic activity">
    <reaction evidence="3 5">
        <text>a quinone + NADH + 5 H(+)(in) = a quinol + NAD(+) + 4 H(+)(out)</text>
        <dbReference type="Rhea" id="RHEA:57888"/>
        <dbReference type="ChEBI" id="CHEBI:15378"/>
        <dbReference type="ChEBI" id="CHEBI:24646"/>
        <dbReference type="ChEBI" id="CHEBI:57540"/>
        <dbReference type="ChEBI" id="CHEBI:57945"/>
        <dbReference type="ChEBI" id="CHEBI:132124"/>
    </reaction>
</comment>
<keyword evidence="2 3" id="KW-0813">Transport</keyword>
<dbReference type="KEGG" id="tav:G4V39_08940"/>
<dbReference type="GO" id="GO:0048038">
    <property type="term" value="F:quinone binding"/>
    <property type="evidence" value="ECO:0007669"/>
    <property type="project" value="UniProtKB-KW"/>
</dbReference>
<keyword evidence="7" id="KW-1185">Reference proteome</keyword>